<evidence type="ECO:0008006" key="3">
    <source>
        <dbReference type="Google" id="ProtNLM"/>
    </source>
</evidence>
<sequence length="91" mass="10498">MLSCREAGYYLSLERDQTLAWPLKTKLSLHLAVCKNCRRYRVQLQWIDDAVDTMAESSRSLTLPEEARSRIAARLRTLHQGNPEDDSTSYP</sequence>
<dbReference type="KEGG" id="aprs:BI364_09580"/>
<name>A0A1D8IT52_9GAMM</name>
<gene>
    <name evidence="1" type="ORF">BI364_09580</name>
</gene>
<keyword evidence="2" id="KW-1185">Reference proteome</keyword>
<protein>
    <recommendedName>
        <fullName evidence="3">Zinc-finger domain-containing protein</fullName>
    </recommendedName>
</protein>
<dbReference type="AlphaFoldDB" id="A0A1D8IT52"/>
<dbReference type="EMBL" id="CP017415">
    <property type="protein sequence ID" value="AOU99659.1"/>
    <property type="molecule type" value="Genomic_DNA"/>
</dbReference>
<reference evidence="2" key="1">
    <citation type="submission" date="2016-09" db="EMBL/GenBank/DDBJ databases">
        <title>Acidihalobacter prosperus F5.</title>
        <authorList>
            <person name="Khaleque H.N."/>
            <person name="Ramsay J.P."/>
            <person name="Kaksonen A.H."/>
            <person name="Boxall N.J."/>
            <person name="Watkin E.L.J."/>
        </authorList>
    </citation>
    <scope>NUCLEOTIDE SEQUENCE [LARGE SCALE GENOMIC DNA]</scope>
    <source>
        <strain evidence="2">F5</strain>
    </source>
</reference>
<organism evidence="1 2">
    <name type="scientific">Acidihalobacter yilgarnensis</name>
    <dbReference type="NCBI Taxonomy" id="2819280"/>
    <lineage>
        <taxon>Bacteria</taxon>
        <taxon>Pseudomonadati</taxon>
        <taxon>Pseudomonadota</taxon>
        <taxon>Gammaproteobacteria</taxon>
        <taxon>Chromatiales</taxon>
        <taxon>Ectothiorhodospiraceae</taxon>
        <taxon>Acidihalobacter</taxon>
    </lineage>
</organism>
<evidence type="ECO:0000313" key="2">
    <source>
        <dbReference type="Proteomes" id="UP000095401"/>
    </source>
</evidence>
<accession>A0A1D8IT52</accession>
<evidence type="ECO:0000313" key="1">
    <source>
        <dbReference type="EMBL" id="AOU99659.1"/>
    </source>
</evidence>
<dbReference type="Proteomes" id="UP000095401">
    <property type="component" value="Chromosome"/>
</dbReference>
<proteinExistence type="predicted"/>